<dbReference type="Pfam" id="PF00994">
    <property type="entry name" value="MoCF_biosynth"/>
    <property type="match status" value="1"/>
</dbReference>
<evidence type="ECO:0000256" key="10">
    <source>
        <dbReference type="SAM" id="MobiDB-lite"/>
    </source>
</evidence>
<dbReference type="PANTHER" id="PTHR10192">
    <property type="entry name" value="MOLYBDOPTERIN BIOSYNTHESIS PROTEIN"/>
    <property type="match status" value="1"/>
</dbReference>
<evidence type="ECO:0000256" key="8">
    <source>
        <dbReference type="ARBA" id="ARBA00047317"/>
    </source>
</evidence>
<dbReference type="InterPro" id="IPR005110">
    <property type="entry name" value="MoeA_linker/N"/>
</dbReference>
<keyword evidence="9" id="KW-0479">Metal-binding</keyword>
<evidence type="ECO:0000313" key="13">
    <source>
        <dbReference type="Proteomes" id="UP001597403"/>
    </source>
</evidence>
<dbReference type="Proteomes" id="UP001597403">
    <property type="component" value="Unassembled WGS sequence"/>
</dbReference>
<dbReference type="InterPro" id="IPR005111">
    <property type="entry name" value="MoeA_C_domain_IV"/>
</dbReference>
<evidence type="ECO:0000256" key="2">
    <source>
        <dbReference type="ARBA" id="ARBA00005046"/>
    </source>
</evidence>
<dbReference type="Gene3D" id="2.170.190.11">
    <property type="entry name" value="Molybdopterin biosynthesis moea protein, domain 3"/>
    <property type="match status" value="1"/>
</dbReference>
<keyword evidence="9" id="KW-0460">Magnesium</keyword>
<evidence type="ECO:0000259" key="11">
    <source>
        <dbReference type="SMART" id="SM00852"/>
    </source>
</evidence>
<keyword evidence="9" id="KW-0808">Transferase</keyword>
<keyword evidence="6 9" id="KW-0500">Molybdenum</keyword>
<evidence type="ECO:0000256" key="1">
    <source>
        <dbReference type="ARBA" id="ARBA00002901"/>
    </source>
</evidence>
<comment type="catalytic activity">
    <reaction evidence="8">
        <text>adenylyl-molybdopterin + molybdate = Mo-molybdopterin + AMP + H(+)</text>
        <dbReference type="Rhea" id="RHEA:35047"/>
        <dbReference type="ChEBI" id="CHEBI:15378"/>
        <dbReference type="ChEBI" id="CHEBI:36264"/>
        <dbReference type="ChEBI" id="CHEBI:62727"/>
        <dbReference type="ChEBI" id="CHEBI:71302"/>
        <dbReference type="ChEBI" id="CHEBI:456215"/>
        <dbReference type="EC" id="2.10.1.1"/>
    </reaction>
</comment>
<keyword evidence="13" id="KW-1185">Reference proteome</keyword>
<dbReference type="Pfam" id="PF03454">
    <property type="entry name" value="MoeA_C"/>
    <property type="match status" value="1"/>
</dbReference>
<comment type="similarity">
    <text evidence="3 9">Belongs to the MoeA family.</text>
</comment>
<comment type="function">
    <text evidence="1 9">Catalyzes the insertion of molybdate into adenylated molybdopterin with the concomitant release of AMP.</text>
</comment>
<dbReference type="CDD" id="cd00887">
    <property type="entry name" value="MoeA"/>
    <property type="match status" value="1"/>
</dbReference>
<dbReference type="RefSeq" id="WP_204823891.1">
    <property type="nucleotide sequence ID" value="NZ_JBHUGF010000010.1"/>
</dbReference>
<dbReference type="InterPro" id="IPR036425">
    <property type="entry name" value="MoaB/Mog-like_dom_sf"/>
</dbReference>
<proteinExistence type="inferred from homology"/>
<dbReference type="Gene3D" id="3.40.980.10">
    <property type="entry name" value="MoaB/Mog-like domain"/>
    <property type="match status" value="1"/>
</dbReference>
<comment type="caution">
    <text evidence="12">The sequence shown here is derived from an EMBL/GenBank/DDBJ whole genome shotgun (WGS) entry which is preliminary data.</text>
</comment>
<dbReference type="PANTHER" id="PTHR10192:SF5">
    <property type="entry name" value="GEPHYRIN"/>
    <property type="match status" value="1"/>
</dbReference>
<dbReference type="Pfam" id="PF03453">
    <property type="entry name" value="MoeA_N"/>
    <property type="match status" value="1"/>
</dbReference>
<feature type="region of interest" description="Disordered" evidence="10">
    <location>
        <begin position="1"/>
        <end position="27"/>
    </location>
</feature>
<dbReference type="SUPFAM" id="SSF63867">
    <property type="entry name" value="MoeA C-terminal domain-like"/>
    <property type="match status" value="1"/>
</dbReference>
<keyword evidence="7 9" id="KW-0501">Molybdenum cofactor biosynthesis</keyword>
<sequence>MKEPQSSLFNKQDSSNPVDHNPAKFNRKPITAATAQQKVADYVRLIDTETISLYTAGGRFLAEDVQAPHPYPHFRRSGMDGYAVIASDIAQASSDHMIWLQVIDNIPCGQTPSVPLIQGTAARIMTGAMVPDEADTVVMLEMTESRQAEGKEWVGLKRSVEQGRNITPIGLEIQAGDMLLTKGAQIGAGEISVLATFGVHEVEVYRRPQVAIFSTGTELLSVEQPIEPGKIRNSNSYMLAEQVKAAGGEPHVLGAIMDDLELARTTMLQALSSYDIVISSGGVSVGDYDVMGDLVRSDEVEMLFNKISMRPGSVTTGAVKDGKLLFALSGNPGACFVGCELLVRPTIRQMMNSKHDYLPEWTATLGHDYHKINSFTRYVRGSIAVEEGKIVAYPASLDESSVMVTIKDSDCLIVIPPTSEVLPAGTTVSVLRLSRS</sequence>
<reference evidence="13" key="1">
    <citation type="journal article" date="2019" name="Int. J. Syst. Evol. Microbiol.">
        <title>The Global Catalogue of Microorganisms (GCM) 10K type strain sequencing project: providing services to taxonomists for standard genome sequencing and annotation.</title>
        <authorList>
            <consortium name="The Broad Institute Genomics Platform"/>
            <consortium name="The Broad Institute Genome Sequencing Center for Infectious Disease"/>
            <person name="Wu L."/>
            <person name="Ma J."/>
        </authorList>
    </citation>
    <scope>NUCLEOTIDE SEQUENCE [LARGE SCALE GENOMIC DNA]</scope>
    <source>
        <strain evidence="13">CGMCC 1.15067</strain>
    </source>
</reference>
<accession>A0ABW4UT59</accession>
<evidence type="ECO:0000256" key="9">
    <source>
        <dbReference type="RuleBase" id="RU365090"/>
    </source>
</evidence>
<evidence type="ECO:0000256" key="5">
    <source>
        <dbReference type="ARBA" id="ARBA00021108"/>
    </source>
</evidence>
<dbReference type="SUPFAM" id="SSF63882">
    <property type="entry name" value="MoeA N-terminal region -like"/>
    <property type="match status" value="1"/>
</dbReference>
<dbReference type="NCBIfam" id="NF045515">
    <property type="entry name" value="Glp_gephyrin"/>
    <property type="match status" value="1"/>
</dbReference>
<name>A0ABW4UT59_9BACL</name>
<dbReference type="SUPFAM" id="SSF53218">
    <property type="entry name" value="Molybdenum cofactor biosynthesis proteins"/>
    <property type="match status" value="1"/>
</dbReference>
<comment type="cofactor">
    <cofactor evidence="9">
        <name>Mg(2+)</name>
        <dbReference type="ChEBI" id="CHEBI:18420"/>
    </cofactor>
</comment>
<dbReference type="InterPro" id="IPR036688">
    <property type="entry name" value="MoeA_C_domain_IV_sf"/>
</dbReference>
<dbReference type="EMBL" id="JBHUGF010000010">
    <property type="protein sequence ID" value="MFD1990201.1"/>
    <property type="molecule type" value="Genomic_DNA"/>
</dbReference>
<evidence type="ECO:0000256" key="4">
    <source>
        <dbReference type="ARBA" id="ARBA00013269"/>
    </source>
</evidence>
<dbReference type="InterPro" id="IPR001453">
    <property type="entry name" value="MoaB/Mog_dom"/>
</dbReference>
<evidence type="ECO:0000256" key="3">
    <source>
        <dbReference type="ARBA" id="ARBA00010763"/>
    </source>
</evidence>
<dbReference type="Gene3D" id="2.40.340.10">
    <property type="entry name" value="MoeA, C-terminal, domain IV"/>
    <property type="match status" value="1"/>
</dbReference>
<dbReference type="EC" id="2.10.1.1" evidence="4 9"/>
<evidence type="ECO:0000256" key="6">
    <source>
        <dbReference type="ARBA" id="ARBA00022505"/>
    </source>
</evidence>
<comment type="pathway">
    <text evidence="2 9">Cofactor biosynthesis; molybdopterin biosynthesis.</text>
</comment>
<dbReference type="SMART" id="SM00852">
    <property type="entry name" value="MoCF_biosynth"/>
    <property type="match status" value="1"/>
</dbReference>
<evidence type="ECO:0000313" key="12">
    <source>
        <dbReference type="EMBL" id="MFD1990201.1"/>
    </source>
</evidence>
<dbReference type="InterPro" id="IPR036135">
    <property type="entry name" value="MoeA_linker/N_sf"/>
</dbReference>
<dbReference type="NCBIfam" id="TIGR00177">
    <property type="entry name" value="molyb_syn"/>
    <property type="match status" value="1"/>
</dbReference>
<feature type="domain" description="MoaB/Mog" evidence="11">
    <location>
        <begin position="211"/>
        <end position="349"/>
    </location>
</feature>
<dbReference type="InterPro" id="IPR038987">
    <property type="entry name" value="MoeA-like"/>
</dbReference>
<evidence type="ECO:0000256" key="7">
    <source>
        <dbReference type="ARBA" id="ARBA00023150"/>
    </source>
</evidence>
<protein>
    <recommendedName>
        <fullName evidence="5 9">Molybdopterin molybdenumtransferase</fullName>
        <ecNumber evidence="4 9">2.10.1.1</ecNumber>
    </recommendedName>
</protein>
<feature type="compositionally biased region" description="Polar residues" evidence="10">
    <location>
        <begin position="1"/>
        <end position="18"/>
    </location>
</feature>
<organism evidence="12 13">
    <name type="scientific">Paenibacillus nicotianae</name>
    <dbReference type="NCBI Taxonomy" id="1526551"/>
    <lineage>
        <taxon>Bacteria</taxon>
        <taxon>Bacillati</taxon>
        <taxon>Bacillota</taxon>
        <taxon>Bacilli</taxon>
        <taxon>Bacillales</taxon>
        <taxon>Paenibacillaceae</taxon>
        <taxon>Paenibacillus</taxon>
    </lineage>
</organism>
<gene>
    <name evidence="12" type="primary">glp</name>
    <name evidence="12" type="ORF">ACFSGI_09545</name>
</gene>
<dbReference type="Gene3D" id="3.90.105.10">
    <property type="entry name" value="Molybdopterin biosynthesis moea protein, domain 2"/>
    <property type="match status" value="1"/>
</dbReference>